<feature type="signal peptide" evidence="9">
    <location>
        <begin position="1"/>
        <end position="22"/>
    </location>
</feature>
<dbReference type="VEuPathDB" id="FungiDB:AeMF1_021591"/>
<evidence type="ECO:0000313" key="10">
    <source>
        <dbReference type="EMBL" id="KAF0732502.1"/>
    </source>
</evidence>
<evidence type="ECO:0000256" key="9">
    <source>
        <dbReference type="SAM" id="SignalP"/>
    </source>
</evidence>
<accession>A0A6G0WY28</accession>
<reference evidence="10 11" key="1">
    <citation type="submission" date="2019-07" db="EMBL/GenBank/DDBJ databases">
        <title>Genomics analysis of Aphanomyces spp. identifies a new class of oomycete effector associated with host adaptation.</title>
        <authorList>
            <person name="Gaulin E."/>
        </authorList>
    </citation>
    <scope>NUCLEOTIDE SEQUENCE [LARGE SCALE GENOMIC DNA]</scope>
    <source>
        <strain evidence="10 11">ATCC 201684</strain>
    </source>
</reference>
<keyword evidence="6 8" id="KW-0472">Membrane</keyword>
<keyword evidence="3 8" id="KW-0812">Transmembrane</keyword>
<comment type="subcellular location">
    <subcellularLocation>
        <location evidence="1">Nucleus inner membrane</location>
        <topology evidence="1">Multi-pass membrane protein</topology>
        <orientation evidence="1">Nucleoplasmic side</orientation>
    </subcellularLocation>
</comment>
<keyword evidence="4 9" id="KW-0732">Signal</keyword>
<evidence type="ECO:0000256" key="1">
    <source>
        <dbReference type="ARBA" id="ARBA00004575"/>
    </source>
</evidence>
<proteinExistence type="inferred from homology"/>
<keyword evidence="11" id="KW-1185">Reference proteome</keyword>
<dbReference type="InterPro" id="IPR019358">
    <property type="entry name" value="NEMP_fam"/>
</dbReference>
<dbReference type="EMBL" id="VJMJ01000131">
    <property type="protein sequence ID" value="KAF0732502.1"/>
    <property type="molecule type" value="Genomic_DNA"/>
</dbReference>
<dbReference type="PANTHER" id="PTHR13598:SF1">
    <property type="entry name" value="AT07567P-RELATED"/>
    <property type="match status" value="1"/>
</dbReference>
<keyword evidence="5 8" id="KW-1133">Transmembrane helix</keyword>
<evidence type="ECO:0000313" key="11">
    <source>
        <dbReference type="Proteomes" id="UP000481153"/>
    </source>
</evidence>
<keyword evidence="7" id="KW-0539">Nucleus</keyword>
<feature type="chain" id="PRO_5026197440" evidence="9">
    <location>
        <begin position="23"/>
        <end position="556"/>
    </location>
</feature>
<evidence type="ECO:0000256" key="8">
    <source>
        <dbReference type="SAM" id="Phobius"/>
    </source>
</evidence>
<feature type="transmembrane region" description="Helical" evidence="8">
    <location>
        <begin position="365"/>
        <end position="383"/>
    </location>
</feature>
<evidence type="ECO:0000256" key="6">
    <source>
        <dbReference type="ARBA" id="ARBA00023136"/>
    </source>
</evidence>
<evidence type="ECO:0000256" key="4">
    <source>
        <dbReference type="ARBA" id="ARBA00022729"/>
    </source>
</evidence>
<comment type="caution">
    <text evidence="10">The sequence shown here is derived from an EMBL/GenBank/DDBJ whole genome shotgun (WGS) entry which is preliminary data.</text>
</comment>
<protein>
    <submittedName>
        <fullName evidence="10">Uncharacterized protein</fullName>
    </submittedName>
</protein>
<feature type="transmembrane region" description="Helical" evidence="8">
    <location>
        <begin position="447"/>
        <end position="473"/>
    </location>
</feature>
<dbReference type="AlphaFoldDB" id="A0A6G0WY28"/>
<name>A0A6G0WY28_9STRA</name>
<comment type="similarity">
    <text evidence="2">Belongs to the NEMP family.</text>
</comment>
<feature type="transmembrane region" description="Helical" evidence="8">
    <location>
        <begin position="245"/>
        <end position="266"/>
    </location>
</feature>
<dbReference type="Pfam" id="PF10225">
    <property type="entry name" value="NEMP"/>
    <property type="match status" value="1"/>
</dbReference>
<organism evidence="10 11">
    <name type="scientific">Aphanomyces euteiches</name>
    <dbReference type="NCBI Taxonomy" id="100861"/>
    <lineage>
        <taxon>Eukaryota</taxon>
        <taxon>Sar</taxon>
        <taxon>Stramenopiles</taxon>
        <taxon>Oomycota</taxon>
        <taxon>Saprolegniomycetes</taxon>
        <taxon>Saprolegniales</taxon>
        <taxon>Verrucalvaceae</taxon>
        <taxon>Aphanomyces</taxon>
    </lineage>
</organism>
<evidence type="ECO:0000256" key="7">
    <source>
        <dbReference type="ARBA" id="ARBA00023242"/>
    </source>
</evidence>
<feature type="transmembrane region" description="Helical" evidence="8">
    <location>
        <begin position="278"/>
        <end position="297"/>
    </location>
</feature>
<evidence type="ECO:0000256" key="5">
    <source>
        <dbReference type="ARBA" id="ARBA00022989"/>
    </source>
</evidence>
<evidence type="ECO:0000256" key="2">
    <source>
        <dbReference type="ARBA" id="ARBA00005748"/>
    </source>
</evidence>
<gene>
    <name evidence="10" type="ORF">Ae201684_010399</name>
</gene>
<dbReference type="PANTHER" id="PTHR13598">
    <property type="entry name" value="AT07567P-RELATED"/>
    <property type="match status" value="1"/>
</dbReference>
<evidence type="ECO:0000256" key="3">
    <source>
        <dbReference type="ARBA" id="ARBA00022692"/>
    </source>
</evidence>
<dbReference type="GO" id="GO:0005637">
    <property type="term" value="C:nuclear inner membrane"/>
    <property type="evidence" value="ECO:0007669"/>
    <property type="project" value="UniProtKB-SubCell"/>
</dbReference>
<sequence>MLTQVILPVLVALCSSLMYLAATTPSGESWNALWIQEAESKHANVSWMQDGAQETIQFENFGQSKSFCFLPNSTLPFRIDSLNDPRQPYIVQWLSEFKELDSYFEPVAPFFFKLQHAVTMIQPLIWGWSDLRIAISSESKSNLAFMYKTPTSHLCQILDHIQLTAYPHIREGLPDFLLYVLSKGGELTKKYCEGCSNGCQMACEEMANNPDTCIATLSPYQYPCVTVFGPETGILASQAKTPFTITFFSVISLKYVQNLVVGYILYFFSTGLARSRLFHYFLGATIGIVCSVALLLYQLYKQSQSTLRLLPGAGFLQSASLLTTVAFPVTGLMLLPTLYSILQWALGLLFMFWRSEEVLGIPHLGKFYFLFFGLVGMVLVWWFQWWAPSSNQTANEAIDDVDDDGVLEDIRRMESEDAELPDNQMRLCRALRIFAIMLLFQSTSSTLQSWLIVLVALLWSFLEALYAHVYYWFWSETPGLHSTLITPQEYAAQATSETEKALAELRRYLNEHPDVAESVREDNEVRLRRFMHGRGHMETTPQVRVPPRNQRWCCIQ</sequence>
<dbReference type="Proteomes" id="UP000481153">
    <property type="component" value="Unassembled WGS sequence"/>
</dbReference>